<dbReference type="Proteomes" id="UP000887580">
    <property type="component" value="Unplaced"/>
</dbReference>
<dbReference type="WBParaSite" id="PS1159_v2.g20981.t2">
    <property type="protein sequence ID" value="PS1159_v2.g20981.t2"/>
    <property type="gene ID" value="PS1159_v2.g20981"/>
</dbReference>
<proteinExistence type="predicted"/>
<protein>
    <submittedName>
        <fullName evidence="2">Potassium channel domain-containing protein</fullName>
    </submittedName>
</protein>
<organism evidence="1 2">
    <name type="scientific">Panagrolaimus sp. PS1159</name>
    <dbReference type="NCBI Taxonomy" id="55785"/>
    <lineage>
        <taxon>Eukaryota</taxon>
        <taxon>Metazoa</taxon>
        <taxon>Ecdysozoa</taxon>
        <taxon>Nematoda</taxon>
        <taxon>Chromadorea</taxon>
        <taxon>Rhabditida</taxon>
        <taxon>Tylenchina</taxon>
        <taxon>Panagrolaimomorpha</taxon>
        <taxon>Panagrolaimoidea</taxon>
        <taxon>Panagrolaimidae</taxon>
        <taxon>Panagrolaimus</taxon>
    </lineage>
</organism>
<sequence length="211" mass="24290">MPMKHLKVPGESSSTSLVKDASDSNGAAVDESEAVPDLSNRRMSHMKTNLIKIQRSFRDQAHHVRHAIQHEARRVRKPPKWVEFAHTLYHDWGLKHACLILVLILYNFLGAAIFYYCEASHDENQEVIWKDNIQTNRSKFIQNIIPTMFNNTEYLFFLTGEQTKQTLCTTIGDAQLYTVTVFGRIFTMIYATFGIPLVLSVLDDMGKWKNL</sequence>
<evidence type="ECO:0000313" key="1">
    <source>
        <dbReference type="Proteomes" id="UP000887580"/>
    </source>
</evidence>
<accession>A0AC35FUP2</accession>
<name>A0AC35FUP2_9BILA</name>
<reference evidence="2" key="1">
    <citation type="submission" date="2022-11" db="UniProtKB">
        <authorList>
            <consortium name="WormBaseParasite"/>
        </authorList>
    </citation>
    <scope>IDENTIFICATION</scope>
</reference>
<evidence type="ECO:0000313" key="2">
    <source>
        <dbReference type="WBParaSite" id="PS1159_v2.g20981.t2"/>
    </source>
</evidence>